<protein>
    <submittedName>
        <fullName evidence="1">Uncharacterized protein</fullName>
    </submittedName>
</protein>
<reference evidence="1 2" key="1">
    <citation type="submission" date="2021-03" db="EMBL/GenBank/DDBJ databases">
        <title>Actinoplanes flavus sp. nov., a novel actinomycete isolated from Coconut Palm rhizosphere soil.</title>
        <authorList>
            <person name="Luo X."/>
        </authorList>
    </citation>
    <scope>NUCLEOTIDE SEQUENCE [LARGE SCALE GENOMIC DNA]</scope>
    <source>
        <strain evidence="1 2">NEAU-H7</strain>
    </source>
</reference>
<organism evidence="1 2">
    <name type="scientific">Actinoplanes flavus</name>
    <dbReference type="NCBI Taxonomy" id="2820290"/>
    <lineage>
        <taxon>Bacteria</taxon>
        <taxon>Bacillati</taxon>
        <taxon>Actinomycetota</taxon>
        <taxon>Actinomycetes</taxon>
        <taxon>Micromonosporales</taxon>
        <taxon>Micromonosporaceae</taxon>
        <taxon>Actinoplanes</taxon>
    </lineage>
</organism>
<proteinExistence type="predicted"/>
<dbReference type="EMBL" id="JAGFNS010000009">
    <property type="protein sequence ID" value="MBO3738915.1"/>
    <property type="molecule type" value="Genomic_DNA"/>
</dbReference>
<evidence type="ECO:0000313" key="1">
    <source>
        <dbReference type="EMBL" id="MBO3738915.1"/>
    </source>
</evidence>
<keyword evidence="2" id="KW-1185">Reference proteome</keyword>
<gene>
    <name evidence="1" type="ORF">J5X75_15415</name>
</gene>
<evidence type="ECO:0000313" key="2">
    <source>
        <dbReference type="Proteomes" id="UP000679690"/>
    </source>
</evidence>
<accession>A0ABS3UJG2</accession>
<name>A0ABS3UJG2_9ACTN</name>
<sequence length="60" mass="6347">MALLPSAILDVLPPESVGDRPMSAARAVELLADPEIHGRAAANPNLPHSEILRILVEADL</sequence>
<dbReference type="RefSeq" id="WP_208468087.1">
    <property type="nucleotide sequence ID" value="NZ_JAGFNS010000009.1"/>
</dbReference>
<comment type="caution">
    <text evidence="1">The sequence shown here is derived from an EMBL/GenBank/DDBJ whole genome shotgun (WGS) entry which is preliminary data.</text>
</comment>
<dbReference type="Proteomes" id="UP000679690">
    <property type="component" value="Unassembled WGS sequence"/>
</dbReference>